<evidence type="ECO:0000256" key="2">
    <source>
        <dbReference type="ARBA" id="ARBA00007168"/>
    </source>
</evidence>
<feature type="transmembrane region" description="Helical" evidence="12">
    <location>
        <begin position="590"/>
        <end position="617"/>
    </location>
</feature>
<keyword evidence="3" id="KW-0813">Transport</keyword>
<keyword evidence="14" id="KW-1185">Reference proteome</keyword>
<sequence>MVEFEILRKGEVEDPRNYSPISLNSLLGKFMEQILLETMLRHVENKEVIDDSQQGFSKGKLCLTNLVTVCDGAAVLVDGEEQLTLSTWTYAKHLTLSHMTSLSPQLERCGFDQRNTRGIKNWLDGCMKRVVVRVSLSIWRPVPSGVPQFWCPQNKKDMELLESMKLVTGLEQLPYGDRLIKLGLFTVEKSEPRKFDPKFRGPIHNRHCTDVICCVIFIVVILGYIALGVVAWVHGDPRKVIYPTDSYGQFCGQKETLNENKTILFYFNILKCASPVVLINLQCPTTQLCVSKCPDRFATYIDVQASYRYRPDQWNYFRQFCKPGFNNPRKSVAQVLRDEDCPSMIIPSRPFLKRCFPDFSTKNGVLTVANQTTFKDGRGKTRNVTDLREAANGINNVLDARSVGMKIFEDYAISWYWILIGLFIAMMLSLLFLVLLRFTAGVLFWIFIFGVIGIIGYVIILCGVEVIIILMLIFLRNRIRIAIALLKEGSRAIGYIMSTLFYPIVTFILIAICISYWAVTAVFLATSGEPVYKVMANQTLCKYANLTCDPETFNTTNVTKLCPGAQCTFAFYGGESLYHKYIFIFQLANAFVFVWLVNFAIALGQCTLAGAFASYYWAYRKPADIPLWPLFSSFGRAIRYHTGSLAFGALILAIVQLIRVVLEYLDHKLKGTQNSFTRFLLCCLKCCFWCLEKFLKFINRNAYIMIAIYGKNFCTSAREAFFLLMRNVVRVAVLDKVTDFLLFLGKILVAGGVGVLAFFFFTQRIPVFAQEVPTLNYYWVPLLTVIIGSYLVAHGFFSVYAMCVDTLFLCFCEDLERNDGSTAKPYFMSASLHRILGKKKLSPKKAAG</sequence>
<comment type="similarity">
    <text evidence="2">Belongs to the CTL (choline transporter-like) family.</text>
</comment>
<keyword evidence="5" id="KW-1003">Cell membrane</keyword>
<protein>
    <submittedName>
        <fullName evidence="13">Choline transporter-like protein 5</fullName>
    </submittedName>
</protein>
<comment type="function">
    <text evidence="11">Choline/H+ antiporter.</text>
</comment>
<evidence type="ECO:0000256" key="4">
    <source>
        <dbReference type="ARBA" id="ARBA00022449"/>
    </source>
</evidence>
<accession>A0ABQ9DBJ0</accession>
<feature type="transmembrane region" description="Helical" evidence="12">
    <location>
        <begin position="638"/>
        <end position="658"/>
    </location>
</feature>
<evidence type="ECO:0000256" key="12">
    <source>
        <dbReference type="SAM" id="Phobius"/>
    </source>
</evidence>
<keyword evidence="6 12" id="KW-0812">Transmembrane</keyword>
<evidence type="ECO:0000256" key="10">
    <source>
        <dbReference type="ARBA" id="ARBA00035093"/>
    </source>
</evidence>
<evidence type="ECO:0000313" key="14">
    <source>
        <dbReference type="Proteomes" id="UP001145742"/>
    </source>
</evidence>
<comment type="caution">
    <text evidence="13">The sequence shown here is derived from an EMBL/GenBank/DDBJ whole genome shotgun (WGS) entry which is preliminary data.</text>
</comment>
<evidence type="ECO:0000256" key="11">
    <source>
        <dbReference type="ARBA" id="ARBA00037726"/>
    </source>
</evidence>
<evidence type="ECO:0000256" key="3">
    <source>
        <dbReference type="ARBA" id="ARBA00022448"/>
    </source>
</evidence>
<evidence type="ECO:0000256" key="6">
    <source>
        <dbReference type="ARBA" id="ARBA00022692"/>
    </source>
</evidence>
<keyword evidence="8 12" id="KW-0472">Membrane</keyword>
<feature type="transmembrane region" description="Helical" evidence="12">
    <location>
        <begin position="442"/>
        <end position="475"/>
    </location>
</feature>
<evidence type="ECO:0000256" key="9">
    <source>
        <dbReference type="ARBA" id="ARBA00023180"/>
    </source>
</evidence>
<evidence type="ECO:0000313" key="13">
    <source>
        <dbReference type="EMBL" id="KAJ7418757.1"/>
    </source>
</evidence>
<reference evidence="13" key="1">
    <citation type="submission" date="2019-10" db="EMBL/GenBank/DDBJ databases">
        <authorList>
            <person name="Soares A.E.R."/>
            <person name="Aleixo A."/>
            <person name="Schneider P."/>
            <person name="Miyaki C.Y."/>
            <person name="Schneider M.P."/>
            <person name="Mello C."/>
            <person name="Vasconcelos A.T.R."/>
        </authorList>
    </citation>
    <scope>NUCLEOTIDE SEQUENCE</scope>
    <source>
        <tissue evidence="13">Muscle</tissue>
    </source>
</reference>
<feature type="transmembrane region" description="Helical" evidence="12">
    <location>
        <begin position="777"/>
        <end position="797"/>
    </location>
</feature>
<keyword evidence="7 12" id="KW-1133">Transmembrane helix</keyword>
<keyword evidence="9" id="KW-0325">Glycoprotein</keyword>
<evidence type="ECO:0000256" key="1">
    <source>
        <dbReference type="ARBA" id="ARBA00004651"/>
    </source>
</evidence>
<gene>
    <name evidence="13" type="primary">slc44a5</name>
    <name evidence="13" type="ORF">WISP_57661</name>
</gene>
<feature type="transmembrane region" description="Helical" evidence="12">
    <location>
        <begin position="215"/>
        <end position="233"/>
    </location>
</feature>
<dbReference type="InterPro" id="IPR007603">
    <property type="entry name" value="Choline_transptr-like"/>
</dbReference>
<feature type="transmembrane region" description="Helical" evidence="12">
    <location>
        <begin position="740"/>
        <end position="761"/>
    </location>
</feature>
<feature type="transmembrane region" description="Helical" evidence="12">
    <location>
        <begin position="495"/>
        <end position="519"/>
    </location>
</feature>
<dbReference type="Pfam" id="PF04515">
    <property type="entry name" value="Choline_transpo"/>
    <property type="match status" value="1"/>
</dbReference>
<feature type="transmembrane region" description="Helical" evidence="12">
    <location>
        <begin position="415"/>
        <end position="436"/>
    </location>
</feature>
<dbReference type="PANTHER" id="PTHR12385:SF42">
    <property type="entry name" value="CHOLINE TRANSPORTER-LIKE PROTEIN 5"/>
    <property type="match status" value="1"/>
</dbReference>
<evidence type="ECO:0000256" key="7">
    <source>
        <dbReference type="ARBA" id="ARBA00022989"/>
    </source>
</evidence>
<comment type="catalytic activity">
    <reaction evidence="10">
        <text>choline(out) + n H(+)(in) = choline(in) + n H(+)(out)</text>
        <dbReference type="Rhea" id="RHEA:75463"/>
        <dbReference type="ChEBI" id="CHEBI:15354"/>
        <dbReference type="ChEBI" id="CHEBI:15378"/>
    </reaction>
</comment>
<evidence type="ECO:0000256" key="5">
    <source>
        <dbReference type="ARBA" id="ARBA00022475"/>
    </source>
</evidence>
<proteinExistence type="inferred from homology"/>
<dbReference type="PANTHER" id="PTHR12385">
    <property type="entry name" value="CHOLINE TRANSPORTER-LIKE (SLC FAMILY 44)"/>
    <property type="match status" value="1"/>
</dbReference>
<name>A0ABQ9DBJ0_9PASS</name>
<dbReference type="EMBL" id="WHWB01033589">
    <property type="protein sequence ID" value="KAJ7418757.1"/>
    <property type="molecule type" value="Genomic_DNA"/>
</dbReference>
<evidence type="ECO:0000256" key="8">
    <source>
        <dbReference type="ARBA" id="ARBA00023136"/>
    </source>
</evidence>
<dbReference type="Proteomes" id="UP001145742">
    <property type="component" value="Unassembled WGS sequence"/>
</dbReference>
<keyword evidence="4" id="KW-0050">Antiport</keyword>
<comment type="subcellular location">
    <subcellularLocation>
        <location evidence="1">Cell membrane</location>
        <topology evidence="1">Multi-pass membrane protein</topology>
    </subcellularLocation>
</comment>
<organism evidence="13 14">
    <name type="scientific">Willisornis vidua</name>
    <name type="common">Xingu scale-backed antbird</name>
    <dbReference type="NCBI Taxonomy" id="1566151"/>
    <lineage>
        <taxon>Eukaryota</taxon>
        <taxon>Metazoa</taxon>
        <taxon>Chordata</taxon>
        <taxon>Craniata</taxon>
        <taxon>Vertebrata</taxon>
        <taxon>Euteleostomi</taxon>
        <taxon>Archelosauria</taxon>
        <taxon>Archosauria</taxon>
        <taxon>Dinosauria</taxon>
        <taxon>Saurischia</taxon>
        <taxon>Theropoda</taxon>
        <taxon>Coelurosauria</taxon>
        <taxon>Aves</taxon>
        <taxon>Neognathae</taxon>
        <taxon>Neoaves</taxon>
        <taxon>Telluraves</taxon>
        <taxon>Australaves</taxon>
        <taxon>Passeriformes</taxon>
        <taxon>Thamnophilidae</taxon>
        <taxon>Willisornis</taxon>
    </lineage>
</organism>